<sequence>MELLIFRDMAIHFSPEQWECLEAALQNMYRDVMLETYGNLVSLGFAGSTLNPITFLEQSREPRNVKRQETLAVYPGGHLQRENRVQMAEKVNRSQHPEGSSPAALMGSWAEKLSWPQQPEGSSPTAILGS</sequence>
<gene>
    <name evidence="3" type="ORF">GW7_16614</name>
</gene>
<dbReference type="PANTHER" id="PTHR23232">
    <property type="entry name" value="KRAB DOMAIN C2H2 ZINC FINGER"/>
    <property type="match status" value="1"/>
</dbReference>
<dbReference type="SMART" id="SM00349">
    <property type="entry name" value="KRAB"/>
    <property type="match status" value="1"/>
</dbReference>
<accession>G5C8P1</accession>
<dbReference type="PANTHER" id="PTHR23232:SF158">
    <property type="entry name" value="KRAB DOMAIN-CONTAINING PROTEIN 5"/>
    <property type="match status" value="1"/>
</dbReference>
<feature type="domain" description="KRAB" evidence="2">
    <location>
        <begin position="4"/>
        <end position="75"/>
    </location>
</feature>
<evidence type="ECO:0000313" key="3">
    <source>
        <dbReference type="EMBL" id="EHB17902.1"/>
    </source>
</evidence>
<feature type="region of interest" description="Disordered" evidence="1">
    <location>
        <begin position="85"/>
        <end position="130"/>
    </location>
</feature>
<dbReference type="InterPro" id="IPR001909">
    <property type="entry name" value="KRAB"/>
</dbReference>
<reference evidence="3 4" key="1">
    <citation type="journal article" date="2011" name="Nature">
        <title>Genome sequencing reveals insights into physiology and longevity of the naked mole rat.</title>
        <authorList>
            <person name="Kim E.B."/>
            <person name="Fang X."/>
            <person name="Fushan A.A."/>
            <person name="Huang Z."/>
            <person name="Lobanov A.V."/>
            <person name="Han L."/>
            <person name="Marino S.M."/>
            <person name="Sun X."/>
            <person name="Turanov A.A."/>
            <person name="Yang P."/>
            <person name="Yim S.H."/>
            <person name="Zhao X."/>
            <person name="Kasaikina M.V."/>
            <person name="Stoletzki N."/>
            <person name="Peng C."/>
            <person name="Polak P."/>
            <person name="Xiong Z."/>
            <person name="Kiezun A."/>
            <person name="Zhu Y."/>
            <person name="Chen Y."/>
            <person name="Kryukov G.V."/>
            <person name="Zhang Q."/>
            <person name="Peshkin L."/>
            <person name="Yang L."/>
            <person name="Bronson R.T."/>
            <person name="Buffenstein R."/>
            <person name="Wang B."/>
            <person name="Han C."/>
            <person name="Li Q."/>
            <person name="Chen L."/>
            <person name="Zhao W."/>
            <person name="Sunyaev S.R."/>
            <person name="Park T.J."/>
            <person name="Zhang G."/>
            <person name="Wang J."/>
            <person name="Gladyshev V.N."/>
        </authorList>
    </citation>
    <scope>NUCLEOTIDE SEQUENCE [LARGE SCALE GENOMIC DNA]</scope>
</reference>
<dbReference type="Proteomes" id="UP000006813">
    <property type="component" value="Unassembled WGS sequence"/>
</dbReference>
<dbReference type="AlphaFoldDB" id="G5C8P1"/>
<dbReference type="CDD" id="cd07765">
    <property type="entry name" value="KRAB_A-box"/>
    <property type="match status" value="1"/>
</dbReference>
<dbReference type="InterPro" id="IPR036051">
    <property type="entry name" value="KRAB_dom_sf"/>
</dbReference>
<feature type="compositionally biased region" description="Polar residues" evidence="1">
    <location>
        <begin position="115"/>
        <end position="130"/>
    </location>
</feature>
<evidence type="ECO:0000259" key="2">
    <source>
        <dbReference type="PROSITE" id="PS50805"/>
    </source>
</evidence>
<dbReference type="InterPro" id="IPR050169">
    <property type="entry name" value="Krueppel_C2H2_ZnF"/>
</dbReference>
<dbReference type="FunCoup" id="G5C8P1">
    <property type="interactions" value="3"/>
</dbReference>
<dbReference type="PROSITE" id="PS50805">
    <property type="entry name" value="KRAB"/>
    <property type="match status" value="1"/>
</dbReference>
<dbReference type="InParanoid" id="G5C8P1"/>
<dbReference type="Gene3D" id="6.10.140.140">
    <property type="match status" value="1"/>
</dbReference>
<organism evidence="3 4">
    <name type="scientific">Heterocephalus glaber</name>
    <name type="common">Naked mole rat</name>
    <dbReference type="NCBI Taxonomy" id="10181"/>
    <lineage>
        <taxon>Eukaryota</taxon>
        <taxon>Metazoa</taxon>
        <taxon>Chordata</taxon>
        <taxon>Craniata</taxon>
        <taxon>Vertebrata</taxon>
        <taxon>Euteleostomi</taxon>
        <taxon>Mammalia</taxon>
        <taxon>Eutheria</taxon>
        <taxon>Euarchontoglires</taxon>
        <taxon>Glires</taxon>
        <taxon>Rodentia</taxon>
        <taxon>Hystricomorpha</taxon>
        <taxon>Bathyergidae</taxon>
        <taxon>Heterocephalus</taxon>
    </lineage>
</organism>
<proteinExistence type="predicted"/>
<dbReference type="GO" id="GO:0006355">
    <property type="term" value="P:regulation of DNA-templated transcription"/>
    <property type="evidence" value="ECO:0007669"/>
    <property type="project" value="InterPro"/>
</dbReference>
<name>G5C8P1_HETGA</name>
<evidence type="ECO:0000313" key="4">
    <source>
        <dbReference type="Proteomes" id="UP000006813"/>
    </source>
</evidence>
<dbReference type="Pfam" id="PF01352">
    <property type="entry name" value="KRAB"/>
    <property type="match status" value="1"/>
</dbReference>
<protein>
    <submittedName>
        <fullName evidence="3">Putative zinc finger protein 727</fullName>
    </submittedName>
</protein>
<evidence type="ECO:0000256" key="1">
    <source>
        <dbReference type="SAM" id="MobiDB-lite"/>
    </source>
</evidence>
<dbReference type="EMBL" id="JH173921">
    <property type="protein sequence ID" value="EHB17902.1"/>
    <property type="molecule type" value="Genomic_DNA"/>
</dbReference>
<dbReference type="SUPFAM" id="SSF109640">
    <property type="entry name" value="KRAB domain (Kruppel-associated box)"/>
    <property type="match status" value="1"/>
</dbReference>